<proteinExistence type="predicted"/>
<reference evidence="1 2" key="1">
    <citation type="submission" date="2024-02" db="EMBL/GenBank/DDBJ databases">
        <authorList>
            <person name="Chen Y."/>
            <person name="Shah S."/>
            <person name="Dougan E. K."/>
            <person name="Thang M."/>
            <person name="Chan C."/>
        </authorList>
    </citation>
    <scope>NUCLEOTIDE SEQUENCE [LARGE SCALE GENOMIC DNA]</scope>
</reference>
<organism evidence="1 2">
    <name type="scientific">Durusdinium trenchii</name>
    <dbReference type="NCBI Taxonomy" id="1381693"/>
    <lineage>
        <taxon>Eukaryota</taxon>
        <taxon>Sar</taxon>
        <taxon>Alveolata</taxon>
        <taxon>Dinophyceae</taxon>
        <taxon>Suessiales</taxon>
        <taxon>Symbiodiniaceae</taxon>
        <taxon>Durusdinium</taxon>
    </lineage>
</organism>
<protein>
    <submittedName>
        <fullName evidence="1">Uncharacterized protein</fullName>
    </submittedName>
</protein>
<dbReference type="EMBL" id="CAXAMN010008591">
    <property type="protein sequence ID" value="CAK9025878.1"/>
    <property type="molecule type" value="Genomic_DNA"/>
</dbReference>
<sequence length="236" mass="26462">PLLAMADLMQQRDDLAELHRKAEAELCSLQALWNIRGGKDWDGACGMLEDVWNEFRADAGTAAEEVQAALAETNATHTMKVFSSDLERQAALAEAARRQAAFQEELQKQRQKLQKRSKVKSAPVELGRLLEDEATAQALKLDREAAMAECREFLASGADSDKWEELLKGWEAMKEDIAEVSNQDFEAKEKASVGASAAKMEDAPRSDMVHSHHLKNNIHIYIYMDCAQKALLKKYR</sequence>
<feature type="non-terminal residue" evidence="1">
    <location>
        <position position="1"/>
    </location>
</feature>
<gene>
    <name evidence="1" type="ORF">CCMP2556_LOCUS16150</name>
</gene>
<evidence type="ECO:0000313" key="2">
    <source>
        <dbReference type="Proteomes" id="UP001642484"/>
    </source>
</evidence>
<name>A0ABP0KI02_9DINO</name>
<keyword evidence="2" id="KW-1185">Reference proteome</keyword>
<evidence type="ECO:0000313" key="1">
    <source>
        <dbReference type="EMBL" id="CAK9025878.1"/>
    </source>
</evidence>
<accession>A0ABP0KI02</accession>
<comment type="caution">
    <text evidence="1">The sequence shown here is derived from an EMBL/GenBank/DDBJ whole genome shotgun (WGS) entry which is preliminary data.</text>
</comment>
<dbReference type="Proteomes" id="UP001642484">
    <property type="component" value="Unassembled WGS sequence"/>
</dbReference>